<evidence type="ECO:0000256" key="3">
    <source>
        <dbReference type="HAMAP-Rule" id="MF_03014"/>
    </source>
</evidence>
<organism evidence="5 6">
    <name type="scientific">Blastomyces gilchristii (strain SLH14081)</name>
    <name type="common">Blastomyces dermatitidis</name>
    <dbReference type="NCBI Taxonomy" id="559298"/>
    <lineage>
        <taxon>Eukaryota</taxon>
        <taxon>Fungi</taxon>
        <taxon>Dikarya</taxon>
        <taxon>Ascomycota</taxon>
        <taxon>Pezizomycotina</taxon>
        <taxon>Eurotiomycetes</taxon>
        <taxon>Eurotiomycetidae</taxon>
        <taxon>Onygenales</taxon>
        <taxon>Ajellomycetaceae</taxon>
        <taxon>Blastomyces</taxon>
    </lineage>
</organism>
<dbReference type="InterPro" id="IPR050300">
    <property type="entry name" value="GDXG_lipolytic_enzyme"/>
</dbReference>
<feature type="active site" evidence="3">
    <location>
        <position position="253"/>
    </location>
</feature>
<dbReference type="KEGG" id="bgh:BDBG_05948"/>
<feature type="active site" description="Nucleophile" evidence="3">
    <location>
        <position position="149"/>
    </location>
</feature>
<comment type="domain">
    <text evidence="3">The main chain amide nitrogen atoms of the second glycine and its adjacent residue in the HGGXW motif define the oxyanion hole, and stabilize the oxyanion that forms during the nucleophilic attack by the catalytic serine during substrate cleavage.</text>
</comment>
<comment type="similarity">
    <text evidence="3">Belongs to the kynurenine formamidase family.</text>
</comment>
<protein>
    <recommendedName>
        <fullName evidence="3">Kynurenine formamidase</fullName>
        <shortName evidence="3">KFA</shortName>
        <shortName evidence="3">KFase</shortName>
        <ecNumber evidence="3">3.5.1.9</ecNumber>
    </recommendedName>
    <alternativeName>
        <fullName evidence="3">Arylformamidase</fullName>
    </alternativeName>
    <alternativeName>
        <fullName evidence="3">N-formylkynurenine formamidase</fullName>
        <shortName evidence="3">FKF</shortName>
    </alternativeName>
</protein>
<evidence type="ECO:0000256" key="2">
    <source>
        <dbReference type="ARBA" id="ARBA00023079"/>
    </source>
</evidence>
<evidence type="ECO:0000313" key="5">
    <source>
        <dbReference type="EMBL" id="OAT10286.1"/>
    </source>
</evidence>
<gene>
    <name evidence="5" type="ORF">BDBG_05948</name>
</gene>
<dbReference type="HAMAP" id="MF_03014">
    <property type="entry name" value="KFase"/>
    <property type="match status" value="1"/>
</dbReference>
<dbReference type="InterPro" id="IPR027519">
    <property type="entry name" value="KFase_ver/fungi-typ"/>
</dbReference>
<dbReference type="SUPFAM" id="SSF53474">
    <property type="entry name" value="alpha/beta-Hydrolases"/>
    <property type="match status" value="1"/>
</dbReference>
<dbReference type="GO" id="GO:0019441">
    <property type="term" value="P:L-tryptophan catabolic process to kynurenine"/>
    <property type="evidence" value="ECO:0007669"/>
    <property type="project" value="UniProtKB-UniRule"/>
</dbReference>
<dbReference type="EMBL" id="GG657459">
    <property type="protein sequence ID" value="OAT10286.1"/>
    <property type="molecule type" value="Genomic_DNA"/>
</dbReference>
<dbReference type="Proteomes" id="UP000002038">
    <property type="component" value="Unassembled WGS sequence"/>
</dbReference>
<dbReference type="OrthoDB" id="420264at2759"/>
<dbReference type="Gene3D" id="3.40.50.1820">
    <property type="entry name" value="alpha/beta hydrolase"/>
    <property type="match status" value="1"/>
</dbReference>
<comment type="subunit">
    <text evidence="3">Homodimer.</text>
</comment>
<sequence>MTASNIASRLGSEFSRESHRYGQESILQDISVYYPRPLSQTNPSSSVWIIYIHGGAWRDPEITSASLEPTLGALVSNYDPQILQGVAAFASIDYRLTAHPKFPQDPSTTEPTHLRSATHPDQLNDMQKAIAYLQAKFQFGERYILVGHSCGATLAFQAVMGSVLSVGTTGSGAPGQNMKLPITIVGVEGIYDLRALRDNFKHLPVYQEFIEATFGSDENVWDGLSPAQVEGQQGIEGGWVNGRLAVLAHSKADELVDIGQLRAMAKVLDMWRAAGSQGRSRNVLLLDDLKGAHDEIWSKGDALAQVIVKAISELNLSEKL</sequence>
<proteinExistence type="inferred from homology"/>
<dbReference type="GeneID" id="8509282"/>
<reference evidence="6" key="1">
    <citation type="journal article" date="2015" name="PLoS Genet.">
        <title>The dynamic genome and transcriptome of the human fungal pathogen Blastomyces and close relative Emmonsia.</title>
        <authorList>
            <person name="Munoz J.F."/>
            <person name="Gauthier G.M."/>
            <person name="Desjardins C.A."/>
            <person name="Gallo J.E."/>
            <person name="Holder J."/>
            <person name="Sullivan T.D."/>
            <person name="Marty A.J."/>
            <person name="Carmen J.C."/>
            <person name="Chen Z."/>
            <person name="Ding L."/>
            <person name="Gujja S."/>
            <person name="Magrini V."/>
            <person name="Misas E."/>
            <person name="Mitreva M."/>
            <person name="Priest M."/>
            <person name="Saif S."/>
            <person name="Whiston E.A."/>
            <person name="Young S."/>
            <person name="Zeng Q."/>
            <person name="Goldman W.E."/>
            <person name="Mardis E.R."/>
            <person name="Taylor J.W."/>
            <person name="McEwen J.G."/>
            <person name="Clay O.K."/>
            <person name="Klein B.S."/>
            <person name="Cuomo C.A."/>
        </authorList>
    </citation>
    <scope>NUCLEOTIDE SEQUENCE [LARGE SCALE GENOMIC DNA]</scope>
    <source>
        <strain evidence="6">SLH14081</strain>
    </source>
</reference>
<dbReference type="InterPro" id="IPR029058">
    <property type="entry name" value="AB_hydrolase_fold"/>
</dbReference>
<keyword evidence="2 3" id="KW-0823">Tryptophan catabolism</keyword>
<feature type="region of interest" description="Disordered" evidence="4">
    <location>
        <begin position="100"/>
        <end position="120"/>
    </location>
</feature>
<comment type="pathway">
    <text evidence="3">Amino-acid degradation; L-tryptophan degradation via kynurenine pathway; L-kynurenine from L-tryptophan: step 2/2.</text>
</comment>
<evidence type="ECO:0000256" key="1">
    <source>
        <dbReference type="ARBA" id="ARBA00022801"/>
    </source>
</evidence>
<feature type="active site" evidence="3">
    <location>
        <position position="293"/>
    </location>
</feature>
<dbReference type="GO" id="GO:0034354">
    <property type="term" value="P:'de novo' NAD+ biosynthetic process from L-tryptophan"/>
    <property type="evidence" value="ECO:0007669"/>
    <property type="project" value="UniProtKB-UniRule"/>
</dbReference>
<dbReference type="UniPathway" id="UPA00333">
    <property type="reaction ID" value="UER00454"/>
</dbReference>
<dbReference type="PANTHER" id="PTHR48081:SF33">
    <property type="entry name" value="KYNURENINE FORMAMIDASE"/>
    <property type="match status" value="1"/>
</dbReference>
<dbReference type="EC" id="3.5.1.9" evidence="3"/>
<dbReference type="VEuPathDB" id="FungiDB:BDBG_05948"/>
<name>A0A179UQB1_BLAGS</name>
<evidence type="ECO:0000313" key="6">
    <source>
        <dbReference type="Proteomes" id="UP000002038"/>
    </source>
</evidence>
<dbReference type="PANTHER" id="PTHR48081">
    <property type="entry name" value="AB HYDROLASE SUPERFAMILY PROTEIN C4A8.06C"/>
    <property type="match status" value="1"/>
</dbReference>
<keyword evidence="1 3" id="KW-0378">Hydrolase</keyword>
<dbReference type="RefSeq" id="XP_002623774.2">
    <property type="nucleotide sequence ID" value="XM_002623728.2"/>
</dbReference>
<dbReference type="ESTHER" id="ajeda-f2tc06">
    <property type="family name" value="Kynurenine-formamidase"/>
</dbReference>
<feature type="short sequence motif" description="HGGXW" evidence="3">
    <location>
        <begin position="53"/>
        <end position="57"/>
    </location>
</feature>
<dbReference type="AlphaFoldDB" id="A0A179UQB1"/>
<comment type="catalytic activity">
    <reaction evidence="3">
        <text>N-formyl-L-kynurenine + H2O = L-kynurenine + formate + H(+)</text>
        <dbReference type="Rhea" id="RHEA:13009"/>
        <dbReference type="ChEBI" id="CHEBI:15377"/>
        <dbReference type="ChEBI" id="CHEBI:15378"/>
        <dbReference type="ChEBI" id="CHEBI:15740"/>
        <dbReference type="ChEBI" id="CHEBI:57959"/>
        <dbReference type="ChEBI" id="CHEBI:58629"/>
        <dbReference type="EC" id="3.5.1.9"/>
    </reaction>
</comment>
<evidence type="ECO:0000256" key="4">
    <source>
        <dbReference type="SAM" id="MobiDB-lite"/>
    </source>
</evidence>
<keyword evidence="6" id="KW-1185">Reference proteome</keyword>
<dbReference type="GO" id="GO:0004061">
    <property type="term" value="F:arylformamidase activity"/>
    <property type="evidence" value="ECO:0007669"/>
    <property type="project" value="UniProtKB-UniRule"/>
</dbReference>
<accession>A0A179UQB1</accession>
<comment type="function">
    <text evidence="3">Catalyzes the hydrolysis of N-formyl-L-kynurenine to L-kynurenine, the second step in the kynurenine pathway of tryptophan degradation. Kynurenine may be further oxidized to nicotinic acid, NAD(H) and NADP(H). Required for elimination of toxic metabolites.</text>
</comment>